<feature type="region of interest" description="Disordered" evidence="1">
    <location>
        <begin position="410"/>
        <end position="429"/>
    </location>
</feature>
<feature type="compositionally biased region" description="Low complexity" evidence="1">
    <location>
        <begin position="110"/>
        <end position="138"/>
    </location>
</feature>
<dbReference type="EMBL" id="HBKN01037324">
    <property type="protein sequence ID" value="CAE2324276.1"/>
    <property type="molecule type" value="Transcribed_RNA"/>
</dbReference>
<sequence length="429" mass="47124">MSVASSVRMPDKTLESRHAEENHIWVVERGATATTNKYICPSCGLEFVGGPAVIRAHFLGSDKSGKSARVPRCPNASDETLRAMNKEEEVAARKRKAKQMSKGKKKADGSLSSIQDSASVASSVSSQQGSAHASSSNQTIPAVSNMSASARPAEQQNRPVRNVLFSSPPVSAVELAKKIQVILQKSARGELKLSKPLSDVGKTKELCERILTSVEWLQDVMDQRDPIDPSVIQVLCGKKQTVDSSACLEETCEDLEGMDEWTPIMPVSKMLRSMIDNLNHDVEKISRDELSDNETSFDLHDILQYNQSTNVNIIQNCDEKCEKAMKDIVESIADDQYHTATDSLCDHEGATREVKDASELQSLEDELEDIICKQRQPTLKFCKSNTGGVHQYAAYVSPVLQSSAQQYNSSMMRQTPNNSMSNQIPGGAR</sequence>
<reference evidence="2" key="1">
    <citation type="submission" date="2021-01" db="EMBL/GenBank/DDBJ databases">
        <authorList>
            <person name="Corre E."/>
            <person name="Pelletier E."/>
            <person name="Niang G."/>
            <person name="Scheremetjew M."/>
            <person name="Finn R."/>
            <person name="Kale V."/>
            <person name="Holt S."/>
            <person name="Cochrane G."/>
            <person name="Meng A."/>
            <person name="Brown T."/>
            <person name="Cohen L."/>
        </authorList>
    </citation>
    <scope>NUCLEOTIDE SEQUENCE</scope>
    <source>
        <strain evidence="2">CCMP 2712</strain>
    </source>
</reference>
<organism evidence="2">
    <name type="scientific">Guillardia theta</name>
    <name type="common">Cryptophyte</name>
    <name type="synonym">Cryptomonas phi</name>
    <dbReference type="NCBI Taxonomy" id="55529"/>
    <lineage>
        <taxon>Eukaryota</taxon>
        <taxon>Cryptophyceae</taxon>
        <taxon>Pyrenomonadales</taxon>
        <taxon>Geminigeraceae</taxon>
        <taxon>Guillardia</taxon>
    </lineage>
</organism>
<feature type="compositionally biased region" description="Basic and acidic residues" evidence="1">
    <location>
        <begin position="79"/>
        <end position="92"/>
    </location>
</feature>
<dbReference type="AlphaFoldDB" id="A0A7S4P5P5"/>
<gene>
    <name evidence="2" type="ORF">GTHE00462_LOCUS29271</name>
</gene>
<name>A0A7S4P5P5_GUITH</name>
<protein>
    <submittedName>
        <fullName evidence="2">Uncharacterized protein</fullName>
    </submittedName>
</protein>
<proteinExistence type="predicted"/>
<accession>A0A7S4P5P5</accession>
<feature type="compositionally biased region" description="Polar residues" evidence="1">
    <location>
        <begin position="139"/>
        <end position="159"/>
    </location>
</feature>
<evidence type="ECO:0000313" key="2">
    <source>
        <dbReference type="EMBL" id="CAE2324276.1"/>
    </source>
</evidence>
<feature type="region of interest" description="Disordered" evidence="1">
    <location>
        <begin position="63"/>
        <end position="159"/>
    </location>
</feature>
<evidence type="ECO:0000256" key="1">
    <source>
        <dbReference type="SAM" id="MobiDB-lite"/>
    </source>
</evidence>
<feature type="compositionally biased region" description="Basic residues" evidence="1">
    <location>
        <begin position="93"/>
        <end position="105"/>
    </location>
</feature>